<dbReference type="RefSeq" id="WP_012868512.1">
    <property type="nucleotide sequence ID" value="NC_013521.1"/>
</dbReference>
<dbReference type="STRING" id="446469.Sked_35570"/>
<evidence type="ECO:0000259" key="1">
    <source>
        <dbReference type="Pfam" id="PF00583"/>
    </source>
</evidence>
<dbReference type="Gene3D" id="3.40.630.30">
    <property type="match status" value="1"/>
</dbReference>
<sequence>MTAAAWTVTPLVLPDSVDSPEAWALHGVAHLERLSEESTWGHADLYSPARTRLTVMRNQTHTEKVALVATRPPGAGGPSPDDVVGVAFLWMEREGNSHLVQAGITVHPQVLRSGVGTALVRGVEEVAAERGRTTVIFETDHLGEPPADAQDVVTPPTGAGRIAGDAPGVAFARGLDYSLEQGDRFSCLRLQDVDPSRVDTFLAESRAAAGEDYELVTWLDRCPEEHVEQLASLSTLMTTAIPVAGLDLVEHVYSVEEVRQREQASLDAGRRSLVTAVRHRPSGELVAYSEIVLPADAPAAAFQENTLVAPAHRGHRLGMLVKAQNLVELRTLRPGAERLHTWNAEENRHTLSINEALGFEPVGVVALWQKKLG</sequence>
<dbReference type="eggNOG" id="COG0456">
    <property type="taxonomic scope" value="Bacteria"/>
</dbReference>
<dbReference type="CDD" id="cd04301">
    <property type="entry name" value="NAT_SF"/>
    <property type="match status" value="1"/>
</dbReference>
<proteinExistence type="predicted"/>
<dbReference type="SUPFAM" id="SSF55729">
    <property type="entry name" value="Acyl-CoA N-acyltransferases (Nat)"/>
    <property type="match status" value="2"/>
</dbReference>
<name>D1BFE1_SANKS</name>
<keyword evidence="3" id="KW-1185">Reference proteome</keyword>
<dbReference type="Pfam" id="PF00583">
    <property type="entry name" value="Acetyltransf_1"/>
    <property type="match status" value="1"/>
</dbReference>
<feature type="domain" description="N-acetyltransferase" evidence="1">
    <location>
        <begin position="81"/>
        <end position="140"/>
    </location>
</feature>
<dbReference type="HOGENOM" id="CLU_043786_1_0_11"/>
<reference evidence="2 3" key="1">
    <citation type="journal article" date="2009" name="Stand. Genomic Sci.">
        <title>Complete genome sequence of Sanguibacter keddieii type strain (ST-74).</title>
        <authorList>
            <person name="Ivanova N."/>
            <person name="Sikorski J."/>
            <person name="Sims D."/>
            <person name="Brettin T."/>
            <person name="Detter J.C."/>
            <person name="Han C."/>
            <person name="Lapidus A."/>
            <person name="Copeland A."/>
            <person name="Glavina Del Rio T."/>
            <person name="Nolan M."/>
            <person name="Chen F."/>
            <person name="Lucas S."/>
            <person name="Tice H."/>
            <person name="Cheng J.F."/>
            <person name="Bruce D."/>
            <person name="Goodwin L."/>
            <person name="Pitluck S."/>
            <person name="Pati A."/>
            <person name="Mavromatis K."/>
            <person name="Chen A."/>
            <person name="Palaniappan K."/>
            <person name="D'haeseleer P."/>
            <person name="Chain P."/>
            <person name="Bristow J."/>
            <person name="Eisen J.A."/>
            <person name="Markowitz V."/>
            <person name="Hugenholtz P."/>
            <person name="Goker M."/>
            <person name="Pukall R."/>
            <person name="Klenk H.P."/>
            <person name="Kyrpides N.C."/>
        </authorList>
    </citation>
    <scope>NUCLEOTIDE SEQUENCE [LARGE SCALE GENOMIC DNA]</scope>
    <source>
        <strain evidence="3">ATCC 51767 / DSM 10542 / NCFB 3025 / ST-74</strain>
    </source>
</reference>
<evidence type="ECO:0000313" key="2">
    <source>
        <dbReference type="EMBL" id="ACZ23444.1"/>
    </source>
</evidence>
<organism evidence="2 3">
    <name type="scientific">Sanguibacter keddieii (strain ATCC 51767 / DSM 10542 / NCFB 3025 / ST-74)</name>
    <dbReference type="NCBI Taxonomy" id="446469"/>
    <lineage>
        <taxon>Bacteria</taxon>
        <taxon>Bacillati</taxon>
        <taxon>Actinomycetota</taxon>
        <taxon>Actinomycetes</taxon>
        <taxon>Micrococcales</taxon>
        <taxon>Sanguibacteraceae</taxon>
        <taxon>Sanguibacter</taxon>
    </lineage>
</organism>
<gene>
    <name evidence="2" type="ordered locus">Sked_35570</name>
</gene>
<dbReference type="AlphaFoldDB" id="D1BFE1"/>
<dbReference type="InterPro" id="IPR016181">
    <property type="entry name" value="Acyl_CoA_acyltransferase"/>
</dbReference>
<dbReference type="Proteomes" id="UP000000322">
    <property type="component" value="Chromosome"/>
</dbReference>
<protein>
    <submittedName>
        <fullName evidence="2">Acetyltransferase (GNAT) family protein</fullName>
    </submittedName>
</protein>
<dbReference type="InterPro" id="IPR000182">
    <property type="entry name" value="GNAT_dom"/>
</dbReference>
<dbReference type="GO" id="GO:0016747">
    <property type="term" value="F:acyltransferase activity, transferring groups other than amino-acyl groups"/>
    <property type="evidence" value="ECO:0007669"/>
    <property type="project" value="InterPro"/>
</dbReference>
<dbReference type="KEGG" id="ske:Sked_35570"/>
<accession>D1BFE1</accession>
<evidence type="ECO:0000313" key="3">
    <source>
        <dbReference type="Proteomes" id="UP000000322"/>
    </source>
</evidence>
<dbReference type="EMBL" id="CP001819">
    <property type="protein sequence ID" value="ACZ23444.1"/>
    <property type="molecule type" value="Genomic_DNA"/>
</dbReference>